<dbReference type="EMBL" id="HACG01032482">
    <property type="protein sequence ID" value="CEK79347.1"/>
    <property type="molecule type" value="Transcribed_RNA"/>
</dbReference>
<proteinExistence type="predicted"/>
<organism evidence="1">
    <name type="scientific">Arion vulgaris</name>
    <dbReference type="NCBI Taxonomy" id="1028688"/>
    <lineage>
        <taxon>Eukaryota</taxon>
        <taxon>Metazoa</taxon>
        <taxon>Spiralia</taxon>
        <taxon>Lophotrochozoa</taxon>
        <taxon>Mollusca</taxon>
        <taxon>Gastropoda</taxon>
        <taxon>Heterobranchia</taxon>
        <taxon>Euthyneura</taxon>
        <taxon>Panpulmonata</taxon>
        <taxon>Eupulmonata</taxon>
        <taxon>Stylommatophora</taxon>
        <taxon>Helicina</taxon>
        <taxon>Arionoidea</taxon>
        <taxon>Arionidae</taxon>
        <taxon>Arion</taxon>
    </lineage>
</organism>
<accession>A0A0B7AFC5</accession>
<sequence>MSEDVLTRTRQENPDLQIDYSEDIFNEVLIIIEDKVIDTIGKTLQDKPSPSNKKQRQVVCKEKYLKKPFTTQVILSIT</sequence>
<evidence type="ECO:0000313" key="1">
    <source>
        <dbReference type="EMBL" id="CEK79347.1"/>
    </source>
</evidence>
<gene>
    <name evidence="1" type="primary">ORF114921</name>
</gene>
<protein>
    <submittedName>
        <fullName evidence="1">Uncharacterized protein</fullName>
    </submittedName>
</protein>
<reference evidence="1" key="1">
    <citation type="submission" date="2014-12" db="EMBL/GenBank/DDBJ databases">
        <title>Insight into the proteome of Arion vulgaris.</title>
        <authorList>
            <person name="Aradska J."/>
            <person name="Bulat T."/>
            <person name="Smidak R."/>
            <person name="Sarate P."/>
            <person name="Gangsoo J."/>
            <person name="Sialana F."/>
            <person name="Bilban M."/>
            <person name="Lubec G."/>
        </authorList>
    </citation>
    <scope>NUCLEOTIDE SEQUENCE</scope>
    <source>
        <tissue evidence="1">Skin</tissue>
    </source>
</reference>
<name>A0A0B7AFC5_9EUPU</name>
<dbReference type="AlphaFoldDB" id="A0A0B7AFC5"/>